<dbReference type="Gene3D" id="3.40.50.740">
    <property type="match status" value="1"/>
</dbReference>
<dbReference type="SUPFAM" id="SSF53706">
    <property type="entry name" value="Formate dehydrogenase/DMSO reductase, domains 1-3"/>
    <property type="match status" value="1"/>
</dbReference>
<protein>
    <submittedName>
        <fullName evidence="2">4Fe-4S dicluster domain-containing protein</fullName>
    </submittedName>
</protein>
<dbReference type="Proteomes" id="UP000321721">
    <property type="component" value="Unassembled WGS sequence"/>
</dbReference>
<dbReference type="InterPro" id="IPR006311">
    <property type="entry name" value="TAT_signal"/>
</dbReference>
<dbReference type="NCBIfam" id="TIGR04519">
    <property type="entry name" value="MoCo_extend_TAT"/>
    <property type="match status" value="1"/>
</dbReference>
<dbReference type="OrthoDB" id="9779457at2"/>
<comment type="caution">
    <text evidence="2">The sequence shown here is derived from an EMBL/GenBank/DDBJ whole genome shotgun (WGS) entry which is preliminary data.</text>
</comment>
<dbReference type="NCBIfam" id="TIGR01409">
    <property type="entry name" value="TAT_signal_seq"/>
    <property type="match status" value="1"/>
</dbReference>
<dbReference type="InterPro" id="IPR030948">
    <property type="entry name" value="TAT_var_transloc_signal_dom"/>
</dbReference>
<dbReference type="CDD" id="cd10551">
    <property type="entry name" value="PsrB"/>
    <property type="match status" value="1"/>
</dbReference>
<evidence type="ECO:0000313" key="2">
    <source>
        <dbReference type="EMBL" id="TXB67222.1"/>
    </source>
</evidence>
<dbReference type="AlphaFoldDB" id="A0A5C6S0U0"/>
<dbReference type="Pfam" id="PF12838">
    <property type="entry name" value="Fer4_7"/>
    <property type="match status" value="1"/>
</dbReference>
<dbReference type="InterPro" id="IPR019546">
    <property type="entry name" value="TAT_signal_bac_arc"/>
</dbReference>
<dbReference type="Gene3D" id="3.30.70.20">
    <property type="match status" value="2"/>
</dbReference>
<organism evidence="2 3">
    <name type="scientific">Vicingus serpentipes</name>
    <dbReference type="NCBI Taxonomy" id="1926625"/>
    <lineage>
        <taxon>Bacteria</taxon>
        <taxon>Pseudomonadati</taxon>
        <taxon>Bacteroidota</taxon>
        <taxon>Flavobacteriia</taxon>
        <taxon>Flavobacteriales</taxon>
        <taxon>Vicingaceae</taxon>
        <taxon>Vicingus</taxon>
    </lineage>
</organism>
<dbReference type="PANTHER" id="PTHR42783">
    <property type="entry name" value="GLUTAMATE SYNTHASE [NADPH] SMALL CHAIN"/>
    <property type="match status" value="1"/>
</dbReference>
<name>A0A5C6S0U0_9FLAO</name>
<gene>
    <name evidence="2" type="ORF">FRY74_03290</name>
</gene>
<evidence type="ECO:0000313" key="3">
    <source>
        <dbReference type="Proteomes" id="UP000321721"/>
    </source>
</evidence>
<dbReference type="EMBL" id="VOOS01000001">
    <property type="protein sequence ID" value="TXB67222.1"/>
    <property type="molecule type" value="Genomic_DNA"/>
</dbReference>
<reference evidence="2 3" key="1">
    <citation type="submission" date="2019-08" db="EMBL/GenBank/DDBJ databases">
        <title>Genome of Vicingus serpentipes NCIMB 15042.</title>
        <authorList>
            <person name="Bowman J.P."/>
        </authorList>
    </citation>
    <scope>NUCLEOTIDE SEQUENCE [LARGE SCALE GENOMIC DNA]</scope>
    <source>
        <strain evidence="2 3">NCIMB 15042</strain>
    </source>
</reference>
<dbReference type="PROSITE" id="PS51318">
    <property type="entry name" value="TAT"/>
    <property type="match status" value="1"/>
</dbReference>
<dbReference type="Gene3D" id="3.30.2070.10">
    <property type="entry name" value="Formate dehydrogenase/DMSO reductase"/>
    <property type="match status" value="1"/>
</dbReference>
<feature type="domain" description="4Fe-4S ferredoxin-type" evidence="1">
    <location>
        <begin position="773"/>
        <end position="803"/>
    </location>
</feature>
<dbReference type="PANTHER" id="PTHR42783:SF3">
    <property type="entry name" value="GLUTAMATE SYNTHASE [NADPH] SMALL CHAIN-RELATED"/>
    <property type="match status" value="1"/>
</dbReference>
<dbReference type="SUPFAM" id="SSF54862">
    <property type="entry name" value="4Fe-4S ferredoxins"/>
    <property type="match status" value="1"/>
</dbReference>
<proteinExistence type="predicted"/>
<dbReference type="RefSeq" id="WP_147098563.1">
    <property type="nucleotide sequence ID" value="NZ_VOOS01000001.1"/>
</dbReference>
<keyword evidence="3" id="KW-1185">Reference proteome</keyword>
<dbReference type="InterPro" id="IPR017896">
    <property type="entry name" value="4Fe4S_Fe-S-bd"/>
</dbReference>
<evidence type="ECO:0000259" key="1">
    <source>
        <dbReference type="PROSITE" id="PS51379"/>
    </source>
</evidence>
<accession>A0A5C6S0U0</accession>
<dbReference type="PROSITE" id="PS51379">
    <property type="entry name" value="4FE4S_FER_2"/>
    <property type="match status" value="2"/>
</dbReference>
<sequence>MANTKKYWKGLEQLNEDPNFLASTKNEFPEHLPVDEFLGDKESLENTSTTRRDFLKFLGFGVAAASLAACETPVTKAIPYLNKPEEITPGVANYYASTYFDGNDYAPILVKTREGRPIFISGNKSSSLTKGAVNARINSSVLSLYDNNRLKKPMMNGSESDWASLDKAITKDLAGAKNIKFLSNTIISGTAKQIINGLVKVEGEEIDQATKNEVLVQYNPISYSGILNANQESFGKMAIPTYNFAKAKTIVSVGADFMGNWLDALMYVNDYAQTRKPDNDWMSKHYQIEANMSLSGTNADVRIPVKPSEYGAILAQIYSKLGGSLNASNAKYDAFVNAIVKDLKSTKGESIVVCGSNDKNVQVIVNAINSLLENYGKTIDLNRHSNTKQGDDKALLALMKEMNAGEVDALFINGIDPVFTLGQEFKAALAKVKTTVCFTTKMNDTAAACKYVAASNHQLESWSEANPVEGYYSLGQPTISPLFDTRQPEECLLKWNGNNDSYYDYLRKGWETNVFNKQSSQLFFNDFWNKVLHDGVVEFPVEAKELAPFSGDVAAAYNAVKSIKGGDLEIELTQNIGVGDGSGADNPWLQEMPDPLTKVTWDNYVTMNPAEMQEKGYNIKLGQEELINVVNISVNGKTVENLPVVAQPGQAKGTIGVALGYGKVVGNMAEPTGKNAYPLVALTKQGFNYYGVATTVDVDMEYHIAATQTQQTIMGRDSIIRETTFDTYKKGNKSDYNPAHTLLFHEKGEAVQKNIKEIDLWGAQPVENIGHRWGMSIDLNTCTGCSACVTSCVSENNVAVIGKDEVRRGRIMHWLRIDRYYSSEHQEVGKIGETHEKTKAAEDLGGIGAYSAMEFAADNPSVVHQPMMCQHCNHAGCETVCPVAATTHSNEGLNMMAYNRCIGTRYCANNCAYKVRRFNWYNYKAYNKFSDFNPSQDDLGRMVLNPDVVVRSRGVMEKCSLCVQQIQAGKLEAKKAGAKVVDGSIQTACSSACPTNAITFGDLNDNSSKVAEGMNHDRAYRVIEEVGQQPNIYYQTKVRNLQNNEA</sequence>
<dbReference type="Gene3D" id="3.30.200.210">
    <property type="match status" value="1"/>
</dbReference>
<feature type="domain" description="4Fe-4S ferredoxin-type" evidence="1">
    <location>
        <begin position="860"/>
        <end position="891"/>
    </location>
</feature>